<accession>A0A655A5T6</accession>
<evidence type="ECO:0000313" key="1">
    <source>
        <dbReference type="EMBL" id="CFE42953.1"/>
    </source>
</evidence>
<evidence type="ECO:0000313" key="2">
    <source>
        <dbReference type="EMBL" id="CFE49203.1"/>
    </source>
</evidence>
<dbReference type="EMBL" id="CFOE01000550">
    <property type="protein sequence ID" value="CFE42953.1"/>
    <property type="molecule type" value="Genomic_DNA"/>
</dbReference>
<evidence type="ECO:0000313" key="7">
    <source>
        <dbReference type="Proteomes" id="UP000048289"/>
    </source>
</evidence>
<protein>
    <submittedName>
        <fullName evidence="4">Uncharacterized protein</fullName>
    </submittedName>
</protein>
<dbReference type="Proteomes" id="UP000046947">
    <property type="component" value="Unassembled WGS sequence"/>
</dbReference>
<dbReference type="Proteomes" id="UP000050164">
    <property type="component" value="Unassembled WGS sequence"/>
</dbReference>
<name>A0A655A5T6_MYCTX</name>
<evidence type="ECO:0000313" key="8">
    <source>
        <dbReference type="Proteomes" id="UP000050164"/>
    </source>
</evidence>
<evidence type="ECO:0000313" key="4">
    <source>
        <dbReference type="EMBL" id="CKS33895.1"/>
    </source>
</evidence>
<organism evidence="4 8">
    <name type="scientific">Mycobacterium tuberculosis</name>
    <dbReference type="NCBI Taxonomy" id="1773"/>
    <lineage>
        <taxon>Bacteria</taxon>
        <taxon>Bacillati</taxon>
        <taxon>Actinomycetota</taxon>
        <taxon>Actinomycetes</taxon>
        <taxon>Mycobacteriales</taxon>
        <taxon>Mycobacteriaceae</taxon>
        <taxon>Mycobacterium</taxon>
        <taxon>Mycobacterium tuberculosis complex</taxon>
    </lineage>
</organism>
<gene>
    <name evidence="3" type="ORF">ERS007657_00088</name>
    <name evidence="1" type="ORF">ERS007681_03300</name>
    <name evidence="2" type="ORF">ERS007688_01381</name>
    <name evidence="4" type="ORF">ERS027659_02963</name>
</gene>
<proteinExistence type="predicted"/>
<reference evidence="5 6" key="1">
    <citation type="submission" date="2015-03" db="EMBL/GenBank/DDBJ databases">
        <authorList>
            <consortium name="Pathogen Informatics"/>
        </authorList>
    </citation>
    <scope>NUCLEOTIDE SEQUENCE [LARGE SCALE GENOMIC DNA]</scope>
    <source>
        <strain evidence="4 8">Bir 185</strain>
        <strain evidence="3 5">C09601061</strain>
        <strain evidence="1 7">G09901357</strain>
        <strain evidence="2 6">H09601792</strain>
    </source>
</reference>
<dbReference type="EMBL" id="CGCX01000015">
    <property type="protein sequence ID" value="CFR64727.1"/>
    <property type="molecule type" value="Genomic_DNA"/>
</dbReference>
<sequence>MVAVSFIANRNAEASPNPKPIFFTWSTNNCTPSASCRLPSARSLTPLFTRLILDRTPPGLLIPSEPIALMTVASAPRNPDTVAARVCTARVACSCRANSDIFASVPSSRAVTKRCSSVRALAQAGSAVHIGLLSSAPSTGLAHSVLFATKLASASMVSPSARMLPISFSAPSSSPRTLLPPSRS</sequence>
<evidence type="ECO:0000313" key="3">
    <source>
        <dbReference type="EMBL" id="CFR64727.1"/>
    </source>
</evidence>
<dbReference type="EMBL" id="CFOH01000172">
    <property type="protein sequence ID" value="CFE49203.1"/>
    <property type="molecule type" value="Genomic_DNA"/>
</dbReference>
<dbReference type="EMBL" id="CNFT01000787">
    <property type="protein sequence ID" value="CKS33895.1"/>
    <property type="molecule type" value="Genomic_DNA"/>
</dbReference>
<dbReference type="AlphaFoldDB" id="A0A655A5T6"/>
<dbReference type="Proteomes" id="UP000046680">
    <property type="component" value="Unassembled WGS sequence"/>
</dbReference>
<evidence type="ECO:0000313" key="6">
    <source>
        <dbReference type="Proteomes" id="UP000046947"/>
    </source>
</evidence>
<evidence type="ECO:0000313" key="5">
    <source>
        <dbReference type="Proteomes" id="UP000046680"/>
    </source>
</evidence>
<dbReference type="Proteomes" id="UP000048289">
    <property type="component" value="Unassembled WGS sequence"/>
</dbReference>